<dbReference type="SUPFAM" id="SSF52540">
    <property type="entry name" value="P-loop containing nucleoside triphosphate hydrolases"/>
    <property type="match status" value="1"/>
</dbReference>
<feature type="coiled-coil region" evidence="2">
    <location>
        <begin position="172"/>
        <end position="379"/>
    </location>
</feature>
<evidence type="ECO:0000313" key="7">
    <source>
        <dbReference type="Proteomes" id="UP000005237"/>
    </source>
</evidence>
<evidence type="ECO:0000256" key="2">
    <source>
        <dbReference type="SAM" id="Coils"/>
    </source>
</evidence>
<feature type="region of interest" description="Disordered" evidence="3">
    <location>
        <begin position="649"/>
        <end position="676"/>
    </location>
</feature>
<evidence type="ECO:0000259" key="5">
    <source>
        <dbReference type="Pfam" id="PF06470"/>
    </source>
</evidence>
<evidence type="ECO:0000256" key="1">
    <source>
        <dbReference type="ARBA" id="ARBA00023054"/>
    </source>
</evidence>
<dbReference type="InterPro" id="IPR036277">
    <property type="entry name" value="SMC_hinge_sf"/>
</dbReference>
<dbReference type="EnsemblMetazoa" id="CJA06630.1">
    <property type="protein sequence ID" value="CJA06630.1"/>
    <property type="gene ID" value="WBGene00125834"/>
</dbReference>
<evidence type="ECO:0000259" key="4">
    <source>
        <dbReference type="Pfam" id="PF02463"/>
    </source>
</evidence>
<dbReference type="Proteomes" id="UP000005237">
    <property type="component" value="Unassembled WGS sequence"/>
</dbReference>
<dbReference type="GO" id="GO:0032991">
    <property type="term" value="C:protein-containing complex"/>
    <property type="evidence" value="ECO:0007669"/>
    <property type="project" value="UniProtKB-ARBA"/>
</dbReference>
<dbReference type="Gene3D" id="1.20.1060.20">
    <property type="match status" value="1"/>
</dbReference>
<dbReference type="GO" id="GO:0051276">
    <property type="term" value="P:chromosome organization"/>
    <property type="evidence" value="ECO:0007669"/>
    <property type="project" value="InterPro"/>
</dbReference>
<evidence type="ECO:0008006" key="8">
    <source>
        <dbReference type="Google" id="ProtNLM"/>
    </source>
</evidence>
<evidence type="ECO:0000313" key="6">
    <source>
        <dbReference type="EnsemblMetazoa" id="CJA06630.1"/>
    </source>
</evidence>
<dbReference type="InterPro" id="IPR003395">
    <property type="entry name" value="RecF/RecN/SMC_N"/>
</dbReference>
<dbReference type="Pfam" id="PF06470">
    <property type="entry name" value="SMC_hinge"/>
    <property type="match status" value="1"/>
</dbReference>
<keyword evidence="1 2" id="KW-0175">Coiled coil</keyword>
<protein>
    <recommendedName>
        <fullName evidence="8">Structural maintenance of chromosomes protein 2</fullName>
    </recommendedName>
</protein>
<reference evidence="7" key="1">
    <citation type="submission" date="2010-08" db="EMBL/GenBank/DDBJ databases">
        <authorList>
            <consortium name="Caenorhabditis japonica Sequencing Consortium"/>
            <person name="Wilson R.K."/>
        </authorList>
    </citation>
    <scope>NUCLEOTIDE SEQUENCE [LARGE SCALE GENOMIC DNA]</scope>
    <source>
        <strain evidence="7">DF5081</strain>
    </source>
</reference>
<sequence>LNQIVVRNQEVARILIDSRAFNQRRTLIPVSENDRVGKNLNVLSEQALKNAKDKASEYGEECTRLIDVVDFPDCISNTVKSYIGNILCVETLRCARAVAYDKGVKTRTVTLRGDDVKPNGVMSGGYSDNQGHSTLLALEPMKERRVQLDQYWDELTPLQNKLKSIEIPAKQYNDLNNELISAQRQLAQCKSNMKNSTLGVVQKDLDEAKKALEDVEIEIEKNSKILAELQEKVKTLEMMKNNDKNSQEKRKKELQALLSKAEKKVTQNKDKAEMAKREVMQIAAAVDSLEASIKTDENELQSKKDEYEKLLEMLPAAETALAEAAAEEAAASQAVDDLRNAVRQRSGRLAKVTKEIDMLRKEETKAKGKKEEREKESTRLYESEKANLKHARATLKKREWLEDAQVHFNKKGNLYDFDGYTIQKGTVEIKELSDKIDKLERCLCMKNVSNLDVIEAKVIDINSKREQVTGEFDMIKKTISYLDKKKVEVLRRAHKSVNDDFDKIFNCLLPDANANLVAPEGKTVCDGLEVKVSFNGVVKDSLHELSGGQRSLVALSLILAMLKFNPAPLYILDEVDAALDLSHTANIGMMIRSHFRNSQFIIVSLKQGMFSNADTLFQTSFADGHSTCTRLTGAAYEMVKNDKKLAKQADEITADSQEPKKKKAKGNEASKTAKSG</sequence>
<dbReference type="AlphaFoldDB" id="A0A8R1HTJ7"/>
<dbReference type="PANTHER" id="PTHR43977">
    <property type="entry name" value="STRUCTURAL MAINTENANCE OF CHROMOSOMES PROTEIN 3"/>
    <property type="match status" value="1"/>
</dbReference>
<dbReference type="Gene3D" id="3.40.50.300">
    <property type="entry name" value="P-loop containing nucleotide triphosphate hydrolases"/>
    <property type="match status" value="1"/>
</dbReference>
<accession>A0A8R1HTJ7</accession>
<evidence type="ECO:0000256" key="3">
    <source>
        <dbReference type="SAM" id="MobiDB-lite"/>
    </source>
</evidence>
<organism evidence="6 7">
    <name type="scientific">Caenorhabditis japonica</name>
    <dbReference type="NCBI Taxonomy" id="281687"/>
    <lineage>
        <taxon>Eukaryota</taxon>
        <taxon>Metazoa</taxon>
        <taxon>Ecdysozoa</taxon>
        <taxon>Nematoda</taxon>
        <taxon>Chromadorea</taxon>
        <taxon>Rhabditida</taxon>
        <taxon>Rhabditina</taxon>
        <taxon>Rhabditomorpha</taxon>
        <taxon>Rhabditoidea</taxon>
        <taxon>Rhabditidae</taxon>
        <taxon>Peloderinae</taxon>
        <taxon>Caenorhabditis</taxon>
    </lineage>
</organism>
<dbReference type="Pfam" id="PF02463">
    <property type="entry name" value="SMC_N"/>
    <property type="match status" value="1"/>
</dbReference>
<dbReference type="GO" id="GO:0005694">
    <property type="term" value="C:chromosome"/>
    <property type="evidence" value="ECO:0007669"/>
    <property type="project" value="InterPro"/>
</dbReference>
<name>A0A8R1HTJ7_CAEJA</name>
<reference evidence="6" key="2">
    <citation type="submission" date="2022-06" db="UniProtKB">
        <authorList>
            <consortium name="EnsemblMetazoa"/>
        </authorList>
    </citation>
    <scope>IDENTIFICATION</scope>
    <source>
        <strain evidence="6">DF5081</strain>
    </source>
</reference>
<feature type="domain" description="RecF/RecN/SMC N-terminal" evidence="4">
    <location>
        <begin position="220"/>
        <end position="623"/>
    </location>
</feature>
<feature type="domain" description="SMC hinge" evidence="5">
    <location>
        <begin position="1"/>
        <end position="98"/>
    </location>
</feature>
<keyword evidence="7" id="KW-1185">Reference proteome</keyword>
<proteinExistence type="predicted"/>
<dbReference type="InterPro" id="IPR027417">
    <property type="entry name" value="P-loop_NTPase"/>
</dbReference>
<dbReference type="Gene3D" id="3.30.70.1620">
    <property type="match status" value="1"/>
</dbReference>
<dbReference type="GO" id="GO:0005524">
    <property type="term" value="F:ATP binding"/>
    <property type="evidence" value="ECO:0007669"/>
    <property type="project" value="InterPro"/>
</dbReference>
<dbReference type="SUPFAM" id="SSF75553">
    <property type="entry name" value="Smc hinge domain"/>
    <property type="match status" value="1"/>
</dbReference>
<dbReference type="InterPro" id="IPR010935">
    <property type="entry name" value="SMC_hinge"/>
</dbReference>